<dbReference type="AlphaFoldDB" id="A0A0F7KUX1"/>
<dbReference type="PANTHER" id="PTHR43883">
    <property type="entry name" value="SLR0207 PROTEIN"/>
    <property type="match status" value="1"/>
</dbReference>
<sequence length="511" mass="56344">MTAQQDQQEVIDFLSRPESHGGAGPVERVETHIAVIFLVGDRAFKLKRAVRYSYLDFSTPAQRRAVCEEELRLNRRTAPELYIAVRSIGRRQDGSLGFDVGDPIDWVVEMRRFDDGALLEAVAERGDLDPGLVRRLADGIAKFHESAEIIRVQDGAERIRSIVTGNRESMAAQPDVLAAEKCDALYRRSLEQVDRLAPLLDSRARNGFVRHCHGDLHLANICLWRGEPTLFDCLEFNSDLATTDVLYDAAFLVMDMWERGLRRQASLLFNRYCDMSGESEGVATLPPFLSMRAAIRAHVNASAAAQMDDAEKARGKRTQAGEYLAAALTFLDQPLPRLVVVGGFSGTGKSSLAGKLAPEIGGAPGARWLRTDVLRKRMAGVSPEESLSPDAYTQERSDKVYMRLMDEARAMLSAGRSVVVDGVFARYAERSRMEELARQAGVPFTGLWLEAPPEVLKQRVSGRVGDASDADAAVVDLQIARDPGDLSDWRRVDAAPAPDAVLAAARNHLRD</sequence>
<dbReference type="PATRIC" id="fig|1267766.3.peg.1958"/>
<dbReference type="Gene3D" id="3.40.50.300">
    <property type="entry name" value="P-loop containing nucleotide triphosphate hydrolases"/>
    <property type="match status" value="1"/>
</dbReference>
<dbReference type="RefSeq" id="WP_046903642.1">
    <property type="nucleotide sequence ID" value="NZ_CP011452.2"/>
</dbReference>
<dbReference type="SUPFAM" id="SSF56112">
    <property type="entry name" value="Protein kinase-like (PK-like)"/>
    <property type="match status" value="1"/>
</dbReference>
<evidence type="ECO:0000313" key="3">
    <source>
        <dbReference type="Proteomes" id="UP000034392"/>
    </source>
</evidence>
<dbReference type="InterPro" id="IPR052732">
    <property type="entry name" value="Cell-binding_unc_protein"/>
</dbReference>
<dbReference type="Proteomes" id="UP000034392">
    <property type="component" value="Chromosome"/>
</dbReference>
<proteinExistence type="predicted"/>
<keyword evidence="3" id="KW-1185">Reference proteome</keyword>
<dbReference type="PANTHER" id="PTHR43883:SF1">
    <property type="entry name" value="GLUCONOKINASE"/>
    <property type="match status" value="1"/>
</dbReference>
<dbReference type="EMBL" id="CP011452">
    <property type="protein sequence ID" value="AKH42971.1"/>
    <property type="molecule type" value="Genomic_DNA"/>
</dbReference>
<feature type="domain" description="Aminoglycoside phosphotransferase" evidence="1">
    <location>
        <begin position="65"/>
        <end position="272"/>
    </location>
</feature>
<protein>
    <submittedName>
        <fullName evidence="2">Zeta toxin</fullName>
    </submittedName>
</protein>
<dbReference type="Gene3D" id="3.90.1200.10">
    <property type="match status" value="1"/>
</dbReference>
<evidence type="ECO:0000259" key="1">
    <source>
        <dbReference type="Pfam" id="PF01636"/>
    </source>
</evidence>
<dbReference type="InterPro" id="IPR027417">
    <property type="entry name" value="P-loop_NTPase"/>
</dbReference>
<dbReference type="InterPro" id="IPR011009">
    <property type="entry name" value="Kinase-like_dom_sf"/>
</dbReference>
<evidence type="ECO:0000313" key="2">
    <source>
        <dbReference type="EMBL" id="AKH42971.1"/>
    </source>
</evidence>
<dbReference type="SUPFAM" id="SSF52540">
    <property type="entry name" value="P-loop containing nucleoside triphosphate hydrolases"/>
    <property type="match status" value="1"/>
</dbReference>
<dbReference type="Pfam" id="PF01636">
    <property type="entry name" value="APH"/>
    <property type="match status" value="1"/>
</dbReference>
<dbReference type="KEGG" id="aay:WYH_01936"/>
<accession>A0A0F7KUX1</accession>
<reference evidence="2" key="1">
    <citation type="submission" date="2015-05" db="EMBL/GenBank/DDBJ databases">
        <title>The complete genome of Altererythrobacter atlanticus strain 26DY36.</title>
        <authorList>
            <person name="Wu Y.-H."/>
            <person name="Cheng H."/>
            <person name="Wu X.-W."/>
        </authorList>
    </citation>
    <scope>NUCLEOTIDE SEQUENCE [LARGE SCALE GENOMIC DNA]</scope>
    <source>
        <strain evidence="2">26DY36</strain>
    </source>
</reference>
<name>A0A0F7KUX1_9SPHN</name>
<dbReference type="Pfam" id="PF13671">
    <property type="entry name" value="AAA_33"/>
    <property type="match status" value="1"/>
</dbReference>
<organism evidence="2 3">
    <name type="scientific">Croceibacterium atlanticum</name>
    <dbReference type="NCBI Taxonomy" id="1267766"/>
    <lineage>
        <taxon>Bacteria</taxon>
        <taxon>Pseudomonadati</taxon>
        <taxon>Pseudomonadota</taxon>
        <taxon>Alphaproteobacteria</taxon>
        <taxon>Sphingomonadales</taxon>
        <taxon>Erythrobacteraceae</taxon>
        <taxon>Croceibacterium</taxon>
    </lineage>
</organism>
<gene>
    <name evidence="2" type="ORF">WYH_01936</name>
</gene>
<dbReference type="OrthoDB" id="9810277at2"/>
<dbReference type="STRING" id="1267766.WYH_01936"/>
<dbReference type="InterPro" id="IPR002575">
    <property type="entry name" value="Aminoglycoside_PTrfase"/>
</dbReference>